<proteinExistence type="predicted"/>
<evidence type="ECO:0000313" key="3">
    <source>
        <dbReference type="EMBL" id="KDQ53777.1"/>
    </source>
</evidence>
<feature type="coiled-coil region" evidence="1">
    <location>
        <begin position="64"/>
        <end position="91"/>
    </location>
</feature>
<name>A0A067PR42_9AGAM</name>
<accession>A0A067PR42</accession>
<dbReference type="HOGENOM" id="CLU_087993_0_0_1"/>
<reference evidence="4" key="1">
    <citation type="journal article" date="2014" name="Proc. Natl. Acad. Sci. U.S.A.">
        <title>Extensive sampling of basidiomycete genomes demonstrates inadequacy of the white-rot/brown-rot paradigm for wood decay fungi.</title>
        <authorList>
            <person name="Riley R."/>
            <person name="Salamov A.A."/>
            <person name="Brown D.W."/>
            <person name="Nagy L.G."/>
            <person name="Floudas D."/>
            <person name="Held B.W."/>
            <person name="Levasseur A."/>
            <person name="Lombard V."/>
            <person name="Morin E."/>
            <person name="Otillar R."/>
            <person name="Lindquist E.A."/>
            <person name="Sun H."/>
            <person name="LaButti K.M."/>
            <person name="Schmutz J."/>
            <person name="Jabbour D."/>
            <person name="Luo H."/>
            <person name="Baker S.E."/>
            <person name="Pisabarro A.G."/>
            <person name="Walton J.D."/>
            <person name="Blanchette R.A."/>
            <person name="Henrissat B."/>
            <person name="Martin F."/>
            <person name="Cullen D."/>
            <person name="Hibbett D.S."/>
            <person name="Grigoriev I.V."/>
        </authorList>
    </citation>
    <scope>NUCLEOTIDE SEQUENCE [LARGE SCALE GENOMIC DNA]</scope>
    <source>
        <strain evidence="4">MUCL 33604</strain>
    </source>
</reference>
<dbReference type="Gene3D" id="3.40.50.300">
    <property type="entry name" value="P-loop containing nucleotide triphosphate hydrolases"/>
    <property type="match status" value="1"/>
</dbReference>
<dbReference type="AlphaFoldDB" id="A0A067PR42"/>
<dbReference type="EMBL" id="KL197732">
    <property type="protein sequence ID" value="KDQ53777.1"/>
    <property type="molecule type" value="Genomic_DNA"/>
</dbReference>
<dbReference type="OrthoDB" id="6118920at2759"/>
<dbReference type="InParanoid" id="A0A067PR42"/>
<evidence type="ECO:0000259" key="2">
    <source>
        <dbReference type="Pfam" id="PF13521"/>
    </source>
</evidence>
<dbReference type="SUPFAM" id="SSF52540">
    <property type="entry name" value="P-loop containing nucleoside triphosphate hydrolases"/>
    <property type="match status" value="1"/>
</dbReference>
<evidence type="ECO:0000313" key="4">
    <source>
        <dbReference type="Proteomes" id="UP000027265"/>
    </source>
</evidence>
<feature type="domain" description="NadR/Ttd14 AAA" evidence="2">
    <location>
        <begin position="18"/>
        <end position="197"/>
    </location>
</feature>
<dbReference type="Pfam" id="PF13521">
    <property type="entry name" value="AAA_28"/>
    <property type="match status" value="1"/>
</dbReference>
<sequence length="209" mass="23339">MCFHRQKTGPKVAVRALYVVGPSSTGKTTLCNAIVENLGIPKEAYITEVARTVMRTTGFSREDVGKLEMQSAILEAQLEREEEAREAARAAPGSHTILSDRSAIDPIVYAILTASNENEANHRRRTLTEKDGFRRALPRYQHAEFILLEPVPEWLVDDGVRSLDNHVECSRVFKEVLEELGIAYTVINAETKDLAERVEVALNLLTPHS</sequence>
<evidence type="ECO:0000256" key="1">
    <source>
        <dbReference type="SAM" id="Coils"/>
    </source>
</evidence>
<dbReference type="InterPro" id="IPR038727">
    <property type="entry name" value="NadR/Ttd14_AAA_dom"/>
</dbReference>
<organism evidence="3 4">
    <name type="scientific">Jaapia argillacea MUCL 33604</name>
    <dbReference type="NCBI Taxonomy" id="933084"/>
    <lineage>
        <taxon>Eukaryota</taxon>
        <taxon>Fungi</taxon>
        <taxon>Dikarya</taxon>
        <taxon>Basidiomycota</taxon>
        <taxon>Agaricomycotina</taxon>
        <taxon>Agaricomycetes</taxon>
        <taxon>Agaricomycetidae</taxon>
        <taxon>Jaapiales</taxon>
        <taxon>Jaapiaceae</taxon>
        <taxon>Jaapia</taxon>
    </lineage>
</organism>
<gene>
    <name evidence="3" type="ORF">JAAARDRAFT_136621</name>
</gene>
<keyword evidence="1" id="KW-0175">Coiled coil</keyword>
<dbReference type="InterPro" id="IPR027417">
    <property type="entry name" value="P-loop_NTPase"/>
</dbReference>
<dbReference type="Proteomes" id="UP000027265">
    <property type="component" value="Unassembled WGS sequence"/>
</dbReference>
<keyword evidence="4" id="KW-1185">Reference proteome</keyword>
<protein>
    <recommendedName>
        <fullName evidence="2">NadR/Ttd14 AAA domain-containing protein</fullName>
    </recommendedName>
</protein>